<protein>
    <submittedName>
        <fullName evidence="3">DUF2892 domain-containing protein</fullName>
    </submittedName>
</protein>
<dbReference type="RefSeq" id="WP_353892935.1">
    <property type="nucleotide sequence ID" value="NZ_CP159485.1"/>
</dbReference>
<dbReference type="EMBL" id="CP159485">
    <property type="protein sequence ID" value="XCI28370.1"/>
    <property type="molecule type" value="Genomic_DNA"/>
</dbReference>
<organism evidence="3">
    <name type="scientific">Proteinivorax hydrogeniformans</name>
    <dbReference type="NCBI Taxonomy" id="1826727"/>
    <lineage>
        <taxon>Bacteria</taxon>
        <taxon>Bacillati</taxon>
        <taxon>Bacillota</taxon>
        <taxon>Clostridia</taxon>
        <taxon>Eubacteriales</taxon>
        <taxon>Proteinivoracaceae</taxon>
        <taxon>Proteinivorax</taxon>
    </lineage>
</organism>
<proteinExistence type="predicted"/>
<gene>
    <name evidence="3" type="ORF">PRVXH_002327</name>
</gene>
<evidence type="ECO:0000259" key="2">
    <source>
        <dbReference type="Pfam" id="PF11127"/>
    </source>
</evidence>
<feature type="transmembrane region" description="Helical" evidence="1">
    <location>
        <begin position="38"/>
        <end position="56"/>
    </location>
</feature>
<dbReference type="Pfam" id="PF11127">
    <property type="entry name" value="YgaP-like_TM"/>
    <property type="match status" value="1"/>
</dbReference>
<feature type="transmembrane region" description="Helical" evidence="1">
    <location>
        <begin position="12"/>
        <end position="32"/>
    </location>
</feature>
<evidence type="ECO:0000313" key="3">
    <source>
        <dbReference type="EMBL" id="XCI28370.1"/>
    </source>
</evidence>
<sequence length="58" mass="6493">MRSNFRKNVGDVDRVIRISLGSIFIIIGALNILNIHHLVAYFLVIAGLVNIAEGLIRY</sequence>
<feature type="domain" description="Inner membrane protein YgaP-like transmembrane" evidence="2">
    <location>
        <begin position="6"/>
        <end position="58"/>
    </location>
</feature>
<dbReference type="InterPro" id="IPR021309">
    <property type="entry name" value="YgaP-like_TM"/>
</dbReference>
<evidence type="ECO:0000256" key="1">
    <source>
        <dbReference type="SAM" id="Phobius"/>
    </source>
</evidence>
<name>A0AAU8HS27_9FIRM</name>
<reference evidence="3" key="2">
    <citation type="submission" date="2024-06" db="EMBL/GenBank/DDBJ databases">
        <authorList>
            <person name="Petrova K.O."/>
            <person name="Toshchakov S.V."/>
            <person name="Boltjanskaja Y.V."/>
            <person name="Kevbrin V.V."/>
        </authorList>
    </citation>
    <scope>NUCLEOTIDE SEQUENCE</scope>
    <source>
        <strain evidence="3">Z-710</strain>
    </source>
</reference>
<dbReference type="AlphaFoldDB" id="A0AAU8HS27"/>
<keyword evidence="1" id="KW-1133">Transmembrane helix</keyword>
<keyword evidence="1" id="KW-0472">Membrane</keyword>
<reference evidence="3" key="1">
    <citation type="journal article" date="2018" name="Antonie Van Leeuwenhoek">
        <title>Proteinivorax hydrogeniformans sp. nov., an anaerobic, haloalkaliphilic bacterium fermenting proteinaceous compounds with high hydrogen production.</title>
        <authorList>
            <person name="Boltyanskaya Y."/>
            <person name="Detkova E."/>
            <person name="Pimenov N."/>
            <person name="Kevbrin V."/>
        </authorList>
    </citation>
    <scope>NUCLEOTIDE SEQUENCE</scope>
    <source>
        <strain evidence="3">Z-710</strain>
    </source>
</reference>
<accession>A0AAU8HS27</accession>
<keyword evidence="1" id="KW-0812">Transmembrane</keyword>